<reference evidence="8 10" key="2">
    <citation type="submission" date="2018-12" db="EMBL/GenBank/DDBJ databases">
        <authorList>
            <consortium name="Pathogen Informatics"/>
        </authorList>
    </citation>
    <scope>NUCLEOTIDE SEQUENCE [LARGE SCALE GENOMIC DNA]</scope>
    <source>
        <strain evidence="8 10">NCTC12735</strain>
        <plasmid evidence="10">9</plasmid>
    </source>
</reference>
<dbReference type="Gene3D" id="1.10.10.2830">
    <property type="match status" value="1"/>
</dbReference>
<evidence type="ECO:0000313" key="9">
    <source>
        <dbReference type="Proteomes" id="UP000054859"/>
    </source>
</evidence>
<dbReference type="Proteomes" id="UP000281170">
    <property type="component" value="Plasmid 9"/>
</dbReference>
<dbReference type="FunFam" id="3.90.1530.30:FF:000001">
    <property type="entry name" value="Chromosome partitioning protein ParB"/>
    <property type="match status" value="1"/>
</dbReference>
<dbReference type="Pfam" id="PF02195">
    <property type="entry name" value="ParB_N"/>
    <property type="match status" value="1"/>
</dbReference>
<dbReference type="PANTHER" id="PTHR33375:SF1">
    <property type="entry name" value="CHROMOSOME-PARTITIONING PROTEIN PARB-RELATED"/>
    <property type="match status" value="1"/>
</dbReference>
<dbReference type="SMART" id="SM00470">
    <property type="entry name" value="ParB"/>
    <property type="match status" value="1"/>
</dbReference>
<evidence type="ECO:0000256" key="3">
    <source>
        <dbReference type="ARBA" id="ARBA00022829"/>
    </source>
</evidence>
<dbReference type="GO" id="GO:0007059">
    <property type="term" value="P:chromosome segregation"/>
    <property type="evidence" value="ECO:0007669"/>
    <property type="project" value="UniProtKB-KW"/>
</dbReference>
<dbReference type="KEGG" id="ladl:NCTC12735_00636"/>
<dbReference type="InterPro" id="IPR003115">
    <property type="entry name" value="ParB_N"/>
</dbReference>
<dbReference type="Gene3D" id="3.90.1530.30">
    <property type="match status" value="1"/>
</dbReference>
<dbReference type="InterPro" id="IPR036086">
    <property type="entry name" value="ParB/Sulfiredoxin_sf"/>
</dbReference>
<comment type="function">
    <text evidence="5">Involved in chromosome partition. Localize to both poles of the predivisional cell following completion of DNA replication. Binds to the DNA origin of replication.</text>
</comment>
<dbReference type="PANTHER" id="PTHR33375">
    <property type="entry name" value="CHROMOSOME-PARTITIONING PROTEIN PARB-RELATED"/>
    <property type="match status" value="1"/>
</dbReference>
<evidence type="ECO:0000256" key="5">
    <source>
        <dbReference type="ARBA" id="ARBA00025472"/>
    </source>
</evidence>
<name>A0A0W0R5N3_9GAMM</name>
<feature type="domain" description="ParB-like N-terminal" evidence="6">
    <location>
        <begin position="6"/>
        <end position="96"/>
    </location>
</feature>
<dbReference type="Pfam" id="PF23552">
    <property type="entry name" value="ParB_C"/>
    <property type="match status" value="1"/>
</dbReference>
<dbReference type="NCBIfam" id="TIGR00180">
    <property type="entry name" value="parB_part"/>
    <property type="match status" value="1"/>
</dbReference>
<accession>A0A0W0R5N3</accession>
<evidence type="ECO:0000313" key="8">
    <source>
        <dbReference type="EMBL" id="VEH85015.1"/>
    </source>
</evidence>
<dbReference type="Pfam" id="PF17762">
    <property type="entry name" value="HTH_ParB"/>
    <property type="match status" value="1"/>
</dbReference>
<protein>
    <recommendedName>
        <fullName evidence="2">Probable chromosome-partitioning protein ParB</fullName>
    </recommendedName>
</protein>
<dbReference type="InterPro" id="IPR050336">
    <property type="entry name" value="Chromosome_partition/occlusion"/>
</dbReference>
<dbReference type="GO" id="GO:0005694">
    <property type="term" value="C:chromosome"/>
    <property type="evidence" value="ECO:0007669"/>
    <property type="project" value="TreeGrafter"/>
</dbReference>
<dbReference type="EMBL" id="LR134418">
    <property type="protein sequence ID" value="VEH85015.1"/>
    <property type="molecule type" value="Genomic_DNA"/>
</dbReference>
<evidence type="ECO:0000256" key="2">
    <source>
        <dbReference type="ARBA" id="ARBA00022372"/>
    </source>
</evidence>
<sequence length="260" mass="29878">MISQFRYIPIENLQRGKYQPRKHFDPVLLKELSQSIAEQGLIEPLVVRQIGPHQYEIIAGERRWRAAMEVGFTELPCVLGTYTDTQAATVALVENIQREDLNLIEEAEGYQRLINEFNFHQEEIGQLVGKSRSHIANLLRLLSLCAPVQNLIRQGKLSLGHARMLVGLPNKAQENLAKKIETHTWSVRRLEKEVRSLKTIREEGEAEQDIIFLQNQISMQLNAPVEISKELKGGWLKIKFYDNDTLLGLMQRMGLQTEEI</sequence>
<keyword evidence="3" id="KW-0159">Chromosome partition</keyword>
<dbReference type="InterPro" id="IPR057240">
    <property type="entry name" value="ParB_dimer_C"/>
</dbReference>
<evidence type="ECO:0000259" key="6">
    <source>
        <dbReference type="SMART" id="SM00470"/>
    </source>
</evidence>
<dbReference type="InterPro" id="IPR041468">
    <property type="entry name" value="HTH_ParB/Spo0J"/>
</dbReference>
<evidence type="ECO:0000256" key="1">
    <source>
        <dbReference type="ARBA" id="ARBA00006295"/>
    </source>
</evidence>
<dbReference type="OrthoDB" id="9802051at2"/>
<dbReference type="AlphaFoldDB" id="A0A0W0R5N3"/>
<proteinExistence type="inferred from homology"/>
<evidence type="ECO:0000313" key="7">
    <source>
        <dbReference type="EMBL" id="KTC66417.1"/>
    </source>
</evidence>
<keyword evidence="4" id="KW-0238">DNA-binding</keyword>
<evidence type="ECO:0000256" key="4">
    <source>
        <dbReference type="ARBA" id="ARBA00023125"/>
    </source>
</evidence>
<dbReference type="SUPFAM" id="SSF110849">
    <property type="entry name" value="ParB/Sulfiredoxin"/>
    <property type="match status" value="1"/>
</dbReference>
<dbReference type="PATRIC" id="fig|45056.6.peg.1115"/>
<organism evidence="7 9">
    <name type="scientific">Legionella adelaidensis</name>
    <dbReference type="NCBI Taxonomy" id="45056"/>
    <lineage>
        <taxon>Bacteria</taxon>
        <taxon>Pseudomonadati</taxon>
        <taxon>Pseudomonadota</taxon>
        <taxon>Gammaproteobacteria</taxon>
        <taxon>Legionellales</taxon>
        <taxon>Legionellaceae</taxon>
        <taxon>Legionella</taxon>
    </lineage>
</organism>
<keyword evidence="8" id="KW-0614">Plasmid</keyword>
<evidence type="ECO:0000313" key="10">
    <source>
        <dbReference type="Proteomes" id="UP000281170"/>
    </source>
</evidence>
<gene>
    <name evidence="7" type="primary">parB_1</name>
    <name evidence="8" type="synonym">parB_2</name>
    <name evidence="7" type="ORF">Lade_1075</name>
    <name evidence="8" type="ORF">NCTC12735_00636</name>
</gene>
<dbReference type="STRING" id="45056.Lade_1075"/>
<dbReference type="GO" id="GO:0003677">
    <property type="term" value="F:DNA binding"/>
    <property type="evidence" value="ECO:0007669"/>
    <property type="project" value="UniProtKB-KW"/>
</dbReference>
<dbReference type="RefSeq" id="WP_058462091.1">
    <property type="nucleotide sequence ID" value="NZ_CAAAHS010000002.1"/>
</dbReference>
<dbReference type="Proteomes" id="UP000054859">
    <property type="component" value="Unassembled WGS sequence"/>
</dbReference>
<dbReference type="EMBL" id="LNKA01000001">
    <property type="protein sequence ID" value="KTC66417.1"/>
    <property type="molecule type" value="Genomic_DNA"/>
</dbReference>
<dbReference type="InterPro" id="IPR004437">
    <property type="entry name" value="ParB/RepB/Spo0J"/>
</dbReference>
<dbReference type="CDD" id="cd16393">
    <property type="entry name" value="SPO0J_N"/>
    <property type="match status" value="1"/>
</dbReference>
<reference evidence="7 9" key="1">
    <citation type="submission" date="2015-11" db="EMBL/GenBank/DDBJ databases">
        <title>Identification of large and diverse effector repertoires of 38 Legionella species.</title>
        <authorList>
            <person name="Burstein D."/>
            <person name="Amaro F."/>
            <person name="Zusman T."/>
            <person name="Lifshitz Z."/>
            <person name="Cohen O."/>
            <person name="Gilbert J.A."/>
            <person name="Pupko T."/>
            <person name="Shuman H.A."/>
            <person name="Segal G."/>
        </authorList>
    </citation>
    <scope>NUCLEOTIDE SEQUENCE [LARGE SCALE GENOMIC DNA]</scope>
    <source>
        <strain evidence="7 9">1762-AUS-E</strain>
    </source>
</reference>
<geneLocation type="plasmid" evidence="8 10">
    <name>9</name>
</geneLocation>
<comment type="similarity">
    <text evidence="1">Belongs to the ParB family.</text>
</comment>
<keyword evidence="9" id="KW-1185">Reference proteome</keyword>
<dbReference type="FunFam" id="1.10.10.2830:FF:000001">
    <property type="entry name" value="Chromosome partitioning protein ParB"/>
    <property type="match status" value="1"/>
</dbReference>